<keyword evidence="2" id="KW-0964">Secreted</keyword>
<reference evidence="12" key="1">
    <citation type="submission" date="2022-11" db="EMBL/GenBank/DDBJ databases">
        <title>Centuries of genome instability and evolution in soft-shell clam transmissible cancer (bioRxiv).</title>
        <authorList>
            <person name="Hart S.F.M."/>
            <person name="Yonemitsu M.A."/>
            <person name="Giersch R.M."/>
            <person name="Beal B.F."/>
            <person name="Arriagada G."/>
            <person name="Davis B.W."/>
            <person name="Ostrander E.A."/>
            <person name="Goff S.P."/>
            <person name="Metzger M.J."/>
        </authorList>
    </citation>
    <scope>NUCLEOTIDE SEQUENCE</scope>
    <source>
        <strain evidence="12">MELC-2E11</strain>
        <tissue evidence="12">Siphon/mantle</tissue>
    </source>
</reference>
<feature type="domain" description="Thyroglobulin type-1" evidence="10">
    <location>
        <begin position="69"/>
        <end position="135"/>
    </location>
</feature>
<evidence type="ECO:0000256" key="8">
    <source>
        <dbReference type="PROSITE-ProRule" id="PRU00500"/>
    </source>
</evidence>
<dbReference type="InterPro" id="IPR051950">
    <property type="entry name" value="Dev_reg/Prot_inhib"/>
</dbReference>
<evidence type="ECO:0000256" key="5">
    <source>
        <dbReference type="ARBA" id="ARBA00022837"/>
    </source>
</evidence>
<dbReference type="Gene3D" id="3.30.60.30">
    <property type="match status" value="1"/>
</dbReference>
<name>A0ABY7F811_MYAAR</name>
<evidence type="ECO:0000313" key="13">
    <source>
        <dbReference type="Proteomes" id="UP001164746"/>
    </source>
</evidence>
<evidence type="ECO:0000259" key="10">
    <source>
        <dbReference type="PROSITE" id="PS51162"/>
    </source>
</evidence>
<dbReference type="PROSITE" id="PS51162">
    <property type="entry name" value="THYROGLOBULIN_1_2"/>
    <property type="match status" value="2"/>
</dbReference>
<keyword evidence="13" id="KW-1185">Reference proteome</keyword>
<dbReference type="Pfam" id="PF00086">
    <property type="entry name" value="Thyroglobulin_1"/>
    <property type="match status" value="2"/>
</dbReference>
<dbReference type="SUPFAM" id="SSF100895">
    <property type="entry name" value="Kazal-type serine protease inhibitors"/>
    <property type="match status" value="1"/>
</dbReference>
<dbReference type="InterPro" id="IPR011992">
    <property type="entry name" value="EF-hand-dom_pair"/>
</dbReference>
<dbReference type="CDD" id="cd00191">
    <property type="entry name" value="TY"/>
    <property type="match status" value="2"/>
</dbReference>
<organism evidence="12 13">
    <name type="scientific">Mya arenaria</name>
    <name type="common">Soft-shell clam</name>
    <dbReference type="NCBI Taxonomy" id="6604"/>
    <lineage>
        <taxon>Eukaryota</taxon>
        <taxon>Metazoa</taxon>
        <taxon>Spiralia</taxon>
        <taxon>Lophotrochozoa</taxon>
        <taxon>Mollusca</taxon>
        <taxon>Bivalvia</taxon>
        <taxon>Autobranchia</taxon>
        <taxon>Heteroconchia</taxon>
        <taxon>Euheterodonta</taxon>
        <taxon>Imparidentia</taxon>
        <taxon>Neoheterodontei</taxon>
        <taxon>Myida</taxon>
        <taxon>Myoidea</taxon>
        <taxon>Myidae</taxon>
        <taxon>Mya</taxon>
    </lineage>
</organism>
<keyword evidence="5" id="KW-0106">Calcium</keyword>
<dbReference type="Pfam" id="PF10591">
    <property type="entry name" value="SPARC_Ca_bdg"/>
    <property type="match status" value="2"/>
</dbReference>
<dbReference type="SUPFAM" id="SSF57610">
    <property type="entry name" value="Thyroglobulin type-1 domain"/>
    <property type="match status" value="2"/>
</dbReference>
<evidence type="ECO:0000256" key="2">
    <source>
        <dbReference type="ARBA" id="ARBA00022525"/>
    </source>
</evidence>
<evidence type="ECO:0000256" key="9">
    <source>
        <dbReference type="SAM" id="MobiDB-lite"/>
    </source>
</evidence>
<dbReference type="PROSITE" id="PS51465">
    <property type="entry name" value="KAZAL_2"/>
    <property type="match status" value="1"/>
</dbReference>
<comment type="subcellular location">
    <subcellularLocation>
        <location evidence="1">Secreted</location>
    </subcellularLocation>
</comment>
<dbReference type="PROSITE" id="PS00484">
    <property type="entry name" value="THYROGLOBULIN_1_1"/>
    <property type="match status" value="2"/>
</dbReference>
<sequence>MSPLVLFRALRDSEELCKVRCKSRKSRIMCGSDGTSYLSKCELKRARRCEGKKVTIVKKGKCADEDVPVTKCFQEKEEALRSVADGAENVFIPECNTDGTFREVQCHSASGFCWCVSEEGKPFPRTSTKDGQPNCKAKGCTNKEKSRFNSNLVRVFTEEYDRAIRNVLSTVPDTKDPLMDTLEKQVVEWKFSQYDSNGDNLLQIKEVNGLKRLVKKFIKPRSCAKRFLKFCDPDKNKLIERQEWSICLGVDINNEEGKRTTTPPSDAQSSEPLQGQITIILISLFENTQGLLTYAVSGFRRVGEKERQPPPSLPALSLGDAWTDFSRPREDVKAEKHVSDCRTEREGALEQDHDNPDAGIFVPTCTPEGTWAHAQCHNSTGYCWCVDENTGRPIVGTSTHGVRPDCDFVKEREIQARIPVGCTYAEKQTLLVTEPNMSLQERSARGRFNTLDGNKNKVIDDGEAEEFRATTIKNAQQKQTRKCARKFVRYCDENEDSQISVDEWVDCLGITRTVNVNLPSNPKRIGVNPFDTYLRDN</sequence>
<evidence type="ECO:0000256" key="6">
    <source>
        <dbReference type="ARBA" id="ARBA00023157"/>
    </source>
</evidence>
<feature type="domain" description="Thyroglobulin type-1" evidence="10">
    <location>
        <begin position="338"/>
        <end position="406"/>
    </location>
</feature>
<feature type="disulfide bond" evidence="8">
    <location>
        <begin position="106"/>
        <end position="113"/>
    </location>
</feature>
<dbReference type="InterPro" id="IPR019577">
    <property type="entry name" value="SPARC/Testican_Ca-bd-dom"/>
</dbReference>
<comment type="caution">
    <text evidence="8">Lacks conserved residue(s) required for the propagation of feature annotation.</text>
</comment>
<dbReference type="SMART" id="SM00211">
    <property type="entry name" value="TY"/>
    <property type="match status" value="2"/>
</dbReference>
<evidence type="ECO:0000313" key="12">
    <source>
        <dbReference type="EMBL" id="WAR18335.1"/>
    </source>
</evidence>
<keyword evidence="3" id="KW-0732">Signal</keyword>
<evidence type="ECO:0000256" key="7">
    <source>
        <dbReference type="ARBA" id="ARBA00023180"/>
    </source>
</evidence>
<evidence type="ECO:0000256" key="3">
    <source>
        <dbReference type="ARBA" id="ARBA00022729"/>
    </source>
</evidence>
<proteinExistence type="predicted"/>
<dbReference type="InterPro" id="IPR036058">
    <property type="entry name" value="Kazal_dom_sf"/>
</dbReference>
<keyword evidence="6 8" id="KW-1015">Disulfide bond</keyword>
<dbReference type="InterPro" id="IPR036857">
    <property type="entry name" value="Thyroglobulin_1_sf"/>
</dbReference>
<dbReference type="EMBL" id="CP111022">
    <property type="protein sequence ID" value="WAR18335.1"/>
    <property type="molecule type" value="Genomic_DNA"/>
</dbReference>
<feature type="disulfide bond" evidence="8">
    <location>
        <begin position="376"/>
        <end position="383"/>
    </location>
</feature>
<dbReference type="SUPFAM" id="SSF47473">
    <property type="entry name" value="EF-hand"/>
    <property type="match status" value="2"/>
</dbReference>
<evidence type="ECO:0000259" key="11">
    <source>
        <dbReference type="PROSITE" id="PS51465"/>
    </source>
</evidence>
<accession>A0ABY7F811</accession>
<keyword evidence="7" id="KW-0325">Glycoprotein</keyword>
<dbReference type="Pfam" id="PF07648">
    <property type="entry name" value="Kazal_2"/>
    <property type="match status" value="1"/>
</dbReference>
<feature type="region of interest" description="Disordered" evidence="9">
    <location>
        <begin position="336"/>
        <end position="355"/>
    </location>
</feature>
<dbReference type="Gene3D" id="4.10.800.10">
    <property type="entry name" value="Thyroglobulin type-1"/>
    <property type="match status" value="2"/>
</dbReference>
<evidence type="ECO:0000256" key="4">
    <source>
        <dbReference type="ARBA" id="ARBA00022737"/>
    </source>
</evidence>
<dbReference type="CDD" id="cd16234">
    <property type="entry name" value="EFh_SPARC_SMOC"/>
    <property type="match status" value="1"/>
</dbReference>
<dbReference type="PROSITE" id="PS00018">
    <property type="entry name" value="EF_HAND_1"/>
    <property type="match status" value="2"/>
</dbReference>
<keyword evidence="4" id="KW-0677">Repeat</keyword>
<dbReference type="CDD" id="cd00104">
    <property type="entry name" value="KAZAL_FS"/>
    <property type="match status" value="1"/>
</dbReference>
<dbReference type="InterPro" id="IPR002350">
    <property type="entry name" value="Kazal_dom"/>
</dbReference>
<dbReference type="InterPro" id="IPR000716">
    <property type="entry name" value="Thyroglobulin_1"/>
</dbReference>
<dbReference type="Gene3D" id="1.10.238.10">
    <property type="entry name" value="EF-hand"/>
    <property type="match status" value="2"/>
</dbReference>
<dbReference type="Proteomes" id="UP001164746">
    <property type="component" value="Chromosome 11"/>
</dbReference>
<evidence type="ECO:0000256" key="1">
    <source>
        <dbReference type="ARBA" id="ARBA00004613"/>
    </source>
</evidence>
<dbReference type="InterPro" id="IPR018247">
    <property type="entry name" value="EF_Hand_1_Ca_BS"/>
</dbReference>
<dbReference type="PANTHER" id="PTHR12352:SF30">
    <property type="entry name" value="FI05255P"/>
    <property type="match status" value="1"/>
</dbReference>
<protein>
    <submittedName>
        <fullName evidence="12">SMOC1-like protein</fullName>
    </submittedName>
</protein>
<gene>
    <name evidence="12" type="ORF">MAR_000173</name>
</gene>
<dbReference type="SMART" id="SM00280">
    <property type="entry name" value="KAZAL"/>
    <property type="match status" value="1"/>
</dbReference>
<feature type="domain" description="Kazal-like" evidence="11">
    <location>
        <begin position="11"/>
        <end position="64"/>
    </location>
</feature>
<dbReference type="PANTHER" id="PTHR12352">
    <property type="entry name" value="SECRETED MODULAR CALCIUM-BINDING PROTEIN"/>
    <property type="match status" value="1"/>
</dbReference>
<feature type="disulfide bond" evidence="8">
    <location>
        <begin position="115"/>
        <end position="135"/>
    </location>
</feature>